<feature type="chain" id="PRO_5012593650" evidence="1">
    <location>
        <begin position="21"/>
        <end position="156"/>
    </location>
</feature>
<keyword evidence="3" id="KW-1185">Reference proteome</keyword>
<name>A0A1R1YE00_9FUNG</name>
<organism evidence="2 3">
    <name type="scientific">Smittium culicis</name>
    <dbReference type="NCBI Taxonomy" id="133412"/>
    <lineage>
        <taxon>Eukaryota</taxon>
        <taxon>Fungi</taxon>
        <taxon>Fungi incertae sedis</taxon>
        <taxon>Zoopagomycota</taxon>
        <taxon>Kickxellomycotina</taxon>
        <taxon>Harpellomycetes</taxon>
        <taxon>Harpellales</taxon>
        <taxon>Legeriomycetaceae</taxon>
        <taxon>Smittium</taxon>
    </lineage>
</organism>
<reference evidence="3" key="1">
    <citation type="submission" date="2017-01" db="EMBL/GenBank/DDBJ databases">
        <authorList>
            <person name="Wang Y."/>
            <person name="White M."/>
            <person name="Kvist S."/>
            <person name="Moncalvo J.-M."/>
        </authorList>
    </citation>
    <scope>NUCLEOTIDE SEQUENCE [LARGE SCALE GENOMIC DNA]</scope>
    <source>
        <strain evidence="3">ID-206-W2</strain>
    </source>
</reference>
<evidence type="ECO:0000313" key="3">
    <source>
        <dbReference type="Proteomes" id="UP000187429"/>
    </source>
</evidence>
<evidence type="ECO:0000256" key="1">
    <source>
        <dbReference type="SAM" id="SignalP"/>
    </source>
</evidence>
<evidence type="ECO:0000313" key="2">
    <source>
        <dbReference type="EMBL" id="OMJ25132.1"/>
    </source>
</evidence>
<dbReference type="EMBL" id="LSSM01001697">
    <property type="protein sequence ID" value="OMJ25132.1"/>
    <property type="molecule type" value="Genomic_DNA"/>
</dbReference>
<dbReference type="OrthoDB" id="5600255at2759"/>
<dbReference type="PROSITE" id="PS51257">
    <property type="entry name" value="PROKAR_LIPOPROTEIN"/>
    <property type="match status" value="1"/>
</dbReference>
<feature type="signal peptide" evidence="1">
    <location>
        <begin position="1"/>
        <end position="20"/>
    </location>
</feature>
<proteinExistence type="predicted"/>
<accession>A0A1R1YE00</accession>
<gene>
    <name evidence="2" type="ORF">AYI69_g4395</name>
</gene>
<sequence length="156" mass="17834">MKNLNTLYFAISTIATVVSSACIASVYEPLYISGTNTIIKQIEIYQLLYKSIIEDTKLSKLVYDKNNISAAGWTSKNLDFIVTKKFKGNQIECRNCEANSSDKLEICNIDSCGKCVGGFCEYQNSGCYYNILKKYWWKCLPEELRKKNQQLSKKDE</sequence>
<dbReference type="AlphaFoldDB" id="A0A1R1YE00"/>
<comment type="caution">
    <text evidence="2">The sequence shown here is derived from an EMBL/GenBank/DDBJ whole genome shotgun (WGS) entry which is preliminary data.</text>
</comment>
<protein>
    <submittedName>
        <fullName evidence="2">Uncharacterized protein</fullName>
    </submittedName>
</protein>
<keyword evidence="1" id="KW-0732">Signal</keyword>
<dbReference type="Proteomes" id="UP000187429">
    <property type="component" value="Unassembled WGS sequence"/>
</dbReference>